<dbReference type="RefSeq" id="WP_382407933.1">
    <property type="nucleotide sequence ID" value="NZ_JBHSGU010000002.1"/>
</dbReference>
<organism evidence="2 3">
    <name type="scientific">Glaciecola siphonariae</name>
    <dbReference type="NCBI Taxonomy" id="521012"/>
    <lineage>
        <taxon>Bacteria</taxon>
        <taxon>Pseudomonadati</taxon>
        <taxon>Pseudomonadota</taxon>
        <taxon>Gammaproteobacteria</taxon>
        <taxon>Alteromonadales</taxon>
        <taxon>Alteromonadaceae</taxon>
        <taxon>Glaciecola</taxon>
    </lineage>
</organism>
<reference evidence="3" key="1">
    <citation type="journal article" date="2019" name="Int. J. Syst. Evol. Microbiol.">
        <title>The Global Catalogue of Microorganisms (GCM) 10K type strain sequencing project: providing services to taxonomists for standard genome sequencing and annotation.</title>
        <authorList>
            <consortium name="The Broad Institute Genomics Platform"/>
            <consortium name="The Broad Institute Genome Sequencing Center for Infectious Disease"/>
            <person name="Wu L."/>
            <person name="Ma J."/>
        </authorList>
    </citation>
    <scope>NUCLEOTIDE SEQUENCE [LARGE SCALE GENOMIC DNA]</scope>
    <source>
        <strain evidence="3">KACC 12507</strain>
    </source>
</reference>
<evidence type="ECO:0000256" key="1">
    <source>
        <dbReference type="SAM" id="Phobius"/>
    </source>
</evidence>
<keyword evidence="3" id="KW-1185">Reference proteome</keyword>
<evidence type="ECO:0000313" key="2">
    <source>
        <dbReference type="EMBL" id="MFC4700487.1"/>
    </source>
</evidence>
<dbReference type="Proteomes" id="UP001595897">
    <property type="component" value="Unassembled WGS sequence"/>
</dbReference>
<keyword evidence="1" id="KW-0472">Membrane</keyword>
<comment type="caution">
    <text evidence="2">The sequence shown here is derived from an EMBL/GenBank/DDBJ whole genome shotgun (WGS) entry which is preliminary data.</text>
</comment>
<evidence type="ECO:0000313" key="3">
    <source>
        <dbReference type="Proteomes" id="UP001595897"/>
    </source>
</evidence>
<proteinExistence type="predicted"/>
<keyword evidence="1" id="KW-1133">Transmembrane helix</keyword>
<sequence>MSVKSKVKALSFLIAGEVMTVWFFLSVFRENFSQAIIAFTLGAACLAIWVVQRQRTLAQKKAELSQAKGAEQ</sequence>
<keyword evidence="1" id="KW-0812">Transmembrane</keyword>
<accession>A0ABV9LVE6</accession>
<gene>
    <name evidence="2" type="ORF">ACFO4O_09980</name>
</gene>
<name>A0ABV9LVE6_9ALTE</name>
<feature type="transmembrane region" description="Helical" evidence="1">
    <location>
        <begin position="7"/>
        <end position="25"/>
    </location>
</feature>
<protein>
    <submittedName>
        <fullName evidence="2">Uncharacterized protein</fullName>
    </submittedName>
</protein>
<feature type="transmembrane region" description="Helical" evidence="1">
    <location>
        <begin position="31"/>
        <end position="51"/>
    </location>
</feature>
<dbReference type="EMBL" id="JBHSGU010000002">
    <property type="protein sequence ID" value="MFC4700487.1"/>
    <property type="molecule type" value="Genomic_DNA"/>
</dbReference>